<dbReference type="OrthoDB" id="6466104at2"/>
<evidence type="ECO:0000313" key="1">
    <source>
        <dbReference type="EMBL" id="GGA67561.1"/>
    </source>
</evidence>
<proteinExistence type="predicted"/>
<organism evidence="1 2">
    <name type="scientific">Neiella marina</name>
    <dbReference type="NCBI Taxonomy" id="508461"/>
    <lineage>
        <taxon>Bacteria</taxon>
        <taxon>Pseudomonadati</taxon>
        <taxon>Pseudomonadota</taxon>
        <taxon>Gammaproteobacteria</taxon>
        <taxon>Alteromonadales</taxon>
        <taxon>Echinimonadaceae</taxon>
        <taxon>Neiella</taxon>
    </lineage>
</organism>
<dbReference type="AlphaFoldDB" id="A0A8J2XND0"/>
<dbReference type="SUPFAM" id="SSF81901">
    <property type="entry name" value="HCP-like"/>
    <property type="match status" value="1"/>
</dbReference>
<protein>
    <recommendedName>
        <fullName evidence="3">Sel1 repeat family protein</fullName>
    </recommendedName>
</protein>
<evidence type="ECO:0000313" key="2">
    <source>
        <dbReference type="Proteomes" id="UP000619743"/>
    </source>
</evidence>
<sequence length="216" mass="23585">MKSLTCLIAVAATLLLTGCGSDLLVVQRLQSLKPEPQQAADAPAPDVDDWQGQFEFAESMLEQGKPLAAVHWYSKCANGGHLPCIRQLGYAYMQGGAAGHDPYLGLELLTQSLDPEDAGMLNDLAWFLATSKISALRDPEQANEYIQQLQAMATLDAMSTDTLAAVAAALGNFAEAAKVQQQAITMLLKEGEIGEDMLTDYRKRLQLYRNNRMYTE</sequence>
<dbReference type="EMBL" id="BMDX01000002">
    <property type="protein sequence ID" value="GGA67561.1"/>
    <property type="molecule type" value="Genomic_DNA"/>
</dbReference>
<reference evidence="2" key="1">
    <citation type="journal article" date="2019" name="Int. J. Syst. Evol. Microbiol.">
        <title>The Global Catalogue of Microorganisms (GCM) 10K type strain sequencing project: providing services to taxonomists for standard genome sequencing and annotation.</title>
        <authorList>
            <consortium name="The Broad Institute Genomics Platform"/>
            <consortium name="The Broad Institute Genome Sequencing Center for Infectious Disease"/>
            <person name="Wu L."/>
            <person name="Ma J."/>
        </authorList>
    </citation>
    <scope>NUCLEOTIDE SEQUENCE [LARGE SCALE GENOMIC DNA]</scope>
    <source>
        <strain evidence="2">CGMCC 1.10130</strain>
    </source>
</reference>
<dbReference type="RefSeq" id="WP_087504405.1">
    <property type="nucleotide sequence ID" value="NZ_BMDX01000002.1"/>
</dbReference>
<dbReference type="InterPro" id="IPR011990">
    <property type="entry name" value="TPR-like_helical_dom_sf"/>
</dbReference>
<evidence type="ECO:0008006" key="3">
    <source>
        <dbReference type="Google" id="ProtNLM"/>
    </source>
</evidence>
<comment type="caution">
    <text evidence="1">The sequence shown here is derived from an EMBL/GenBank/DDBJ whole genome shotgun (WGS) entry which is preliminary data.</text>
</comment>
<dbReference type="Gene3D" id="1.25.40.10">
    <property type="entry name" value="Tetratricopeptide repeat domain"/>
    <property type="match status" value="1"/>
</dbReference>
<dbReference type="Proteomes" id="UP000619743">
    <property type="component" value="Unassembled WGS sequence"/>
</dbReference>
<accession>A0A8J2XND0</accession>
<dbReference type="PROSITE" id="PS51257">
    <property type="entry name" value="PROKAR_LIPOPROTEIN"/>
    <property type="match status" value="1"/>
</dbReference>
<gene>
    <name evidence="1" type="ORF">GCM10011369_06500</name>
</gene>
<name>A0A8J2XND0_9GAMM</name>
<keyword evidence="2" id="KW-1185">Reference proteome</keyword>